<reference evidence="2" key="1">
    <citation type="submission" date="2023-12" db="EMBL/GenBank/DDBJ databases">
        <title>Genome assembly of Anisodus tanguticus.</title>
        <authorList>
            <person name="Wang Y.-J."/>
        </authorList>
    </citation>
    <scope>NUCLEOTIDE SEQUENCE</scope>
    <source>
        <strain evidence="2">KB-2021</strain>
        <tissue evidence="2">Leaf</tissue>
    </source>
</reference>
<evidence type="ECO:0000313" key="3">
    <source>
        <dbReference type="Proteomes" id="UP001291623"/>
    </source>
</evidence>
<sequence>MVVVTHRIESSELAAGDHIYTWKTFFAYSHHGKVLFDRFLGIIWMANYYVRAAPTTDLNRNTEWFTYPGVWTIYIFILFFSWLVVLSLWMLIWHGLDNRQSLSFPCAVDGTGQWVSCGRDGFGGCEDGSGRVDDMGRSTWYGVGDVGYDVDGGLGL</sequence>
<feature type="transmembrane region" description="Helical" evidence="1">
    <location>
        <begin position="71"/>
        <end position="93"/>
    </location>
</feature>
<name>A0AAE1SSG8_9SOLA</name>
<dbReference type="AlphaFoldDB" id="A0AAE1SSG8"/>
<protein>
    <submittedName>
        <fullName evidence="2">Uncharacterized protein</fullName>
    </submittedName>
</protein>
<evidence type="ECO:0000256" key="1">
    <source>
        <dbReference type="SAM" id="Phobius"/>
    </source>
</evidence>
<keyword evidence="3" id="KW-1185">Reference proteome</keyword>
<proteinExistence type="predicted"/>
<comment type="caution">
    <text evidence="2">The sequence shown here is derived from an EMBL/GenBank/DDBJ whole genome shotgun (WGS) entry which is preliminary data.</text>
</comment>
<dbReference type="Proteomes" id="UP001291623">
    <property type="component" value="Unassembled WGS sequence"/>
</dbReference>
<gene>
    <name evidence="2" type="ORF">RND71_004573</name>
</gene>
<organism evidence="2 3">
    <name type="scientific">Anisodus tanguticus</name>
    <dbReference type="NCBI Taxonomy" id="243964"/>
    <lineage>
        <taxon>Eukaryota</taxon>
        <taxon>Viridiplantae</taxon>
        <taxon>Streptophyta</taxon>
        <taxon>Embryophyta</taxon>
        <taxon>Tracheophyta</taxon>
        <taxon>Spermatophyta</taxon>
        <taxon>Magnoliopsida</taxon>
        <taxon>eudicotyledons</taxon>
        <taxon>Gunneridae</taxon>
        <taxon>Pentapetalae</taxon>
        <taxon>asterids</taxon>
        <taxon>lamiids</taxon>
        <taxon>Solanales</taxon>
        <taxon>Solanaceae</taxon>
        <taxon>Solanoideae</taxon>
        <taxon>Hyoscyameae</taxon>
        <taxon>Anisodus</taxon>
    </lineage>
</organism>
<evidence type="ECO:0000313" key="2">
    <source>
        <dbReference type="EMBL" id="KAK4373896.1"/>
    </source>
</evidence>
<accession>A0AAE1SSG8</accession>
<keyword evidence="1" id="KW-0812">Transmembrane</keyword>
<keyword evidence="1" id="KW-1133">Transmembrane helix</keyword>
<dbReference type="EMBL" id="JAVYJV010000003">
    <property type="protein sequence ID" value="KAK4373896.1"/>
    <property type="molecule type" value="Genomic_DNA"/>
</dbReference>
<keyword evidence="1" id="KW-0472">Membrane</keyword>